<evidence type="ECO:0000313" key="2">
    <source>
        <dbReference type="EMBL" id="GMA31860.1"/>
    </source>
</evidence>
<reference evidence="2" key="2">
    <citation type="submission" date="2023-02" db="EMBL/GenBank/DDBJ databases">
        <authorList>
            <person name="Sun Q."/>
            <person name="Mori K."/>
        </authorList>
    </citation>
    <scope>NUCLEOTIDE SEQUENCE</scope>
    <source>
        <strain evidence="2">NBRC 112290</strain>
    </source>
</reference>
<proteinExistence type="predicted"/>
<name>A0AA37XF35_9MICO</name>
<keyword evidence="3" id="KW-1185">Reference proteome</keyword>
<organism evidence="2 3">
    <name type="scientific">Litorihabitans aurantiacus</name>
    <dbReference type="NCBI Taxonomy" id="1930061"/>
    <lineage>
        <taxon>Bacteria</taxon>
        <taxon>Bacillati</taxon>
        <taxon>Actinomycetota</taxon>
        <taxon>Actinomycetes</taxon>
        <taxon>Micrococcales</taxon>
        <taxon>Beutenbergiaceae</taxon>
        <taxon>Litorihabitans</taxon>
    </lineage>
</organism>
<reference evidence="2" key="1">
    <citation type="journal article" date="2014" name="Int. J. Syst. Evol. Microbiol.">
        <title>Complete genome sequence of Corynebacterium casei LMG S-19264T (=DSM 44701T), isolated from a smear-ripened cheese.</title>
        <authorList>
            <consortium name="US DOE Joint Genome Institute (JGI-PGF)"/>
            <person name="Walter F."/>
            <person name="Albersmeier A."/>
            <person name="Kalinowski J."/>
            <person name="Ruckert C."/>
        </authorList>
    </citation>
    <scope>NUCLEOTIDE SEQUENCE</scope>
    <source>
        <strain evidence="2">NBRC 112290</strain>
    </source>
</reference>
<evidence type="ECO:0000256" key="1">
    <source>
        <dbReference type="SAM" id="MobiDB-lite"/>
    </source>
</evidence>
<sequence length="84" mass="8734">MRRTVRRAATAVLAVAALAALWEGYKALGPADGWSVGATRLLPRTSDLAMPHTWDVLARLGRPVTGGGTPRSSGSRSRAPQGGP</sequence>
<feature type="compositionally biased region" description="Low complexity" evidence="1">
    <location>
        <begin position="70"/>
        <end position="84"/>
    </location>
</feature>
<gene>
    <name evidence="2" type="ORF">GCM10025875_18520</name>
</gene>
<evidence type="ECO:0000313" key="3">
    <source>
        <dbReference type="Proteomes" id="UP001157161"/>
    </source>
</evidence>
<accession>A0AA37XF35</accession>
<dbReference type="EMBL" id="BSUM01000001">
    <property type="protein sequence ID" value="GMA31860.1"/>
    <property type="molecule type" value="Genomic_DNA"/>
</dbReference>
<protein>
    <submittedName>
        <fullName evidence="2">Uncharacterized protein</fullName>
    </submittedName>
</protein>
<feature type="region of interest" description="Disordered" evidence="1">
    <location>
        <begin position="60"/>
        <end position="84"/>
    </location>
</feature>
<comment type="caution">
    <text evidence="2">The sequence shown here is derived from an EMBL/GenBank/DDBJ whole genome shotgun (WGS) entry which is preliminary data.</text>
</comment>
<dbReference type="Proteomes" id="UP001157161">
    <property type="component" value="Unassembled WGS sequence"/>
</dbReference>
<dbReference type="AlphaFoldDB" id="A0AA37XF35"/>